<name>A0A4Q7P1Y7_9FLAO</name>
<keyword evidence="2" id="KW-1185">Reference proteome</keyword>
<accession>A0A4Q7P1Y7</accession>
<organism evidence="1 2">
    <name type="scientific">Aquimarina brevivitae</name>
    <dbReference type="NCBI Taxonomy" id="323412"/>
    <lineage>
        <taxon>Bacteria</taxon>
        <taxon>Pseudomonadati</taxon>
        <taxon>Bacteroidota</taxon>
        <taxon>Flavobacteriia</taxon>
        <taxon>Flavobacteriales</taxon>
        <taxon>Flavobacteriaceae</taxon>
        <taxon>Aquimarina</taxon>
    </lineage>
</organism>
<dbReference type="RefSeq" id="WP_130286483.1">
    <property type="nucleotide sequence ID" value="NZ_SGXE01000002.1"/>
</dbReference>
<evidence type="ECO:0000313" key="1">
    <source>
        <dbReference type="EMBL" id="RZS93348.1"/>
    </source>
</evidence>
<dbReference type="EMBL" id="SGXE01000002">
    <property type="protein sequence ID" value="RZS93348.1"/>
    <property type="molecule type" value="Genomic_DNA"/>
</dbReference>
<protein>
    <submittedName>
        <fullName evidence="1">Uncharacterized protein</fullName>
    </submittedName>
</protein>
<proteinExistence type="predicted"/>
<dbReference type="OrthoDB" id="1163990at2"/>
<dbReference type="Proteomes" id="UP000292262">
    <property type="component" value="Unassembled WGS sequence"/>
</dbReference>
<reference evidence="1 2" key="1">
    <citation type="submission" date="2019-02" db="EMBL/GenBank/DDBJ databases">
        <title>Genomic Encyclopedia of Type Strains, Phase IV (KMG-IV): sequencing the most valuable type-strain genomes for metagenomic binning, comparative biology and taxonomic classification.</title>
        <authorList>
            <person name="Goeker M."/>
        </authorList>
    </citation>
    <scope>NUCLEOTIDE SEQUENCE [LARGE SCALE GENOMIC DNA]</scope>
    <source>
        <strain evidence="1 2">DSM 17196</strain>
    </source>
</reference>
<comment type="caution">
    <text evidence="1">The sequence shown here is derived from an EMBL/GenBank/DDBJ whole genome shotgun (WGS) entry which is preliminary data.</text>
</comment>
<sequence>MLKSILKLNGVKQLQRNQQKQIKAGGAQNPPAPCSGLNPCARGLACCGGVCIDLTVALDHPHCFQLDF</sequence>
<dbReference type="AlphaFoldDB" id="A0A4Q7P1Y7"/>
<evidence type="ECO:0000313" key="2">
    <source>
        <dbReference type="Proteomes" id="UP000292262"/>
    </source>
</evidence>
<gene>
    <name evidence="1" type="ORF">EV197_1926</name>
</gene>